<dbReference type="EMBL" id="JBHTEY010000004">
    <property type="protein sequence ID" value="MFC7616166.1"/>
    <property type="molecule type" value="Genomic_DNA"/>
</dbReference>
<feature type="compositionally biased region" description="Low complexity" evidence="1">
    <location>
        <begin position="248"/>
        <end position="277"/>
    </location>
</feature>
<evidence type="ECO:0000313" key="2">
    <source>
        <dbReference type="EMBL" id="MFC7616166.1"/>
    </source>
</evidence>
<gene>
    <name evidence="2" type="ORF">ACFQV2_24540</name>
</gene>
<sequence>MLHLVEVEVAPSGVSMRVDGVVVATSRHVPRWREAYLLIGVQGPGGRKARVHVAGAGFSGPIAQVPLVVEAPVTMASRQVLDLAEEAPDLGIARRPLASAAEARLVATISAPPGLDLSGLVVQLGDERLPARLAAPVRPGHGAVATVIADVPARLLGPRGPASLSPVALRAPTPGRAMVLESYLEVEPRPGATFSRTTPRPATPPGSTPCPKRRSPSVTPPVVPCPRRPRPRAAGWWSRSAWTAAPPSGTAARWRASRGSRSAWTAGSWPRSRPATTPRRRAAPTRSRWACPASRSASTSWRRRSSAPRPTRRR</sequence>
<organism evidence="2 3">
    <name type="scientific">Actinokineospora soli</name>
    <dbReference type="NCBI Taxonomy" id="1048753"/>
    <lineage>
        <taxon>Bacteria</taxon>
        <taxon>Bacillati</taxon>
        <taxon>Actinomycetota</taxon>
        <taxon>Actinomycetes</taxon>
        <taxon>Pseudonocardiales</taxon>
        <taxon>Pseudonocardiaceae</taxon>
        <taxon>Actinokineospora</taxon>
    </lineage>
</organism>
<protein>
    <submittedName>
        <fullName evidence="2">Uncharacterized protein</fullName>
    </submittedName>
</protein>
<comment type="caution">
    <text evidence="2">The sequence shown here is derived from an EMBL/GenBank/DDBJ whole genome shotgun (WGS) entry which is preliminary data.</text>
</comment>
<proteinExistence type="predicted"/>
<feature type="compositionally biased region" description="Low complexity" evidence="1">
    <location>
        <begin position="284"/>
        <end position="300"/>
    </location>
</feature>
<dbReference type="Proteomes" id="UP001596512">
    <property type="component" value="Unassembled WGS sequence"/>
</dbReference>
<name>A0ABW2TS47_9PSEU</name>
<reference evidence="3" key="1">
    <citation type="journal article" date="2019" name="Int. J. Syst. Evol. Microbiol.">
        <title>The Global Catalogue of Microorganisms (GCM) 10K type strain sequencing project: providing services to taxonomists for standard genome sequencing and annotation.</title>
        <authorList>
            <consortium name="The Broad Institute Genomics Platform"/>
            <consortium name="The Broad Institute Genome Sequencing Center for Infectious Disease"/>
            <person name="Wu L."/>
            <person name="Ma J."/>
        </authorList>
    </citation>
    <scope>NUCLEOTIDE SEQUENCE [LARGE SCALE GENOMIC DNA]</scope>
    <source>
        <strain evidence="3">JCM 17695</strain>
    </source>
</reference>
<feature type="compositionally biased region" description="Basic residues" evidence="1">
    <location>
        <begin position="301"/>
        <end position="314"/>
    </location>
</feature>
<feature type="region of interest" description="Disordered" evidence="1">
    <location>
        <begin position="190"/>
        <end position="314"/>
    </location>
</feature>
<evidence type="ECO:0000313" key="3">
    <source>
        <dbReference type="Proteomes" id="UP001596512"/>
    </source>
</evidence>
<evidence type="ECO:0000256" key="1">
    <source>
        <dbReference type="SAM" id="MobiDB-lite"/>
    </source>
</evidence>
<keyword evidence="3" id="KW-1185">Reference proteome</keyword>
<accession>A0ABW2TS47</accession>